<sequence>MDEVITIVYHHGGKLVTEDDGEVVYQNGEITIIKDQEVDRLDVFWIRNFHKEIG</sequence>
<evidence type="ECO:0000313" key="2">
    <source>
        <dbReference type="EMBL" id="MED6151132.1"/>
    </source>
</evidence>
<name>A0ABU6TQQ3_9FABA</name>
<keyword evidence="3" id="KW-1185">Reference proteome</keyword>
<proteinExistence type="predicted"/>
<dbReference type="Pfam" id="PF26130">
    <property type="entry name" value="PB1-like"/>
    <property type="match status" value="1"/>
</dbReference>
<organism evidence="2 3">
    <name type="scientific">Stylosanthes scabra</name>
    <dbReference type="NCBI Taxonomy" id="79078"/>
    <lineage>
        <taxon>Eukaryota</taxon>
        <taxon>Viridiplantae</taxon>
        <taxon>Streptophyta</taxon>
        <taxon>Embryophyta</taxon>
        <taxon>Tracheophyta</taxon>
        <taxon>Spermatophyta</taxon>
        <taxon>Magnoliopsida</taxon>
        <taxon>eudicotyledons</taxon>
        <taxon>Gunneridae</taxon>
        <taxon>Pentapetalae</taxon>
        <taxon>rosids</taxon>
        <taxon>fabids</taxon>
        <taxon>Fabales</taxon>
        <taxon>Fabaceae</taxon>
        <taxon>Papilionoideae</taxon>
        <taxon>50 kb inversion clade</taxon>
        <taxon>dalbergioids sensu lato</taxon>
        <taxon>Dalbergieae</taxon>
        <taxon>Pterocarpus clade</taxon>
        <taxon>Stylosanthes</taxon>
    </lineage>
</organism>
<evidence type="ECO:0000259" key="1">
    <source>
        <dbReference type="Pfam" id="PF26130"/>
    </source>
</evidence>
<dbReference type="EMBL" id="JASCZI010091745">
    <property type="protein sequence ID" value="MED6151132.1"/>
    <property type="molecule type" value="Genomic_DNA"/>
</dbReference>
<comment type="caution">
    <text evidence="2">The sequence shown here is derived from an EMBL/GenBank/DDBJ whole genome shotgun (WGS) entry which is preliminary data.</text>
</comment>
<accession>A0ABU6TQQ3</accession>
<feature type="non-terminal residue" evidence="2">
    <location>
        <position position="54"/>
    </location>
</feature>
<gene>
    <name evidence="2" type="ORF">PIB30_079383</name>
</gene>
<dbReference type="Proteomes" id="UP001341840">
    <property type="component" value="Unassembled WGS sequence"/>
</dbReference>
<feature type="domain" description="PB1-like" evidence="1">
    <location>
        <begin position="1"/>
        <end position="54"/>
    </location>
</feature>
<reference evidence="2 3" key="1">
    <citation type="journal article" date="2023" name="Plants (Basel)">
        <title>Bridging the Gap: Combining Genomics and Transcriptomics Approaches to Understand Stylosanthes scabra, an Orphan Legume from the Brazilian Caatinga.</title>
        <authorList>
            <person name="Ferreira-Neto J.R.C."/>
            <person name="da Silva M.D."/>
            <person name="Binneck E."/>
            <person name="de Melo N.F."/>
            <person name="da Silva R.H."/>
            <person name="de Melo A.L.T.M."/>
            <person name="Pandolfi V."/>
            <person name="Bustamante F.O."/>
            <person name="Brasileiro-Vidal A.C."/>
            <person name="Benko-Iseppon A.M."/>
        </authorList>
    </citation>
    <scope>NUCLEOTIDE SEQUENCE [LARGE SCALE GENOMIC DNA]</scope>
    <source>
        <tissue evidence="2">Leaves</tissue>
    </source>
</reference>
<dbReference type="InterPro" id="IPR058594">
    <property type="entry name" value="PB1-like_dom_pln"/>
</dbReference>
<evidence type="ECO:0000313" key="3">
    <source>
        <dbReference type="Proteomes" id="UP001341840"/>
    </source>
</evidence>
<protein>
    <recommendedName>
        <fullName evidence="1">PB1-like domain-containing protein</fullName>
    </recommendedName>
</protein>